<dbReference type="Proteomes" id="UP000214975">
    <property type="component" value="Chromosome"/>
</dbReference>
<accession>A0A223HX59</accession>
<dbReference type="AlphaFoldDB" id="A0A223HX59"/>
<reference evidence="1 2" key="1">
    <citation type="submission" date="2016-08" db="EMBL/GenBank/DDBJ databases">
        <title>A novel genetic cassette of butanologenic Thermoanaerobacterium thermosaccharolyticum that directly convert cellulose to butanol.</title>
        <authorList>
            <person name="Li T."/>
            <person name="He J."/>
        </authorList>
    </citation>
    <scope>NUCLEOTIDE SEQUENCE [LARGE SCALE GENOMIC DNA]</scope>
    <source>
        <strain evidence="1 2">TG57</strain>
    </source>
</reference>
<dbReference type="EMBL" id="CP016893">
    <property type="protein sequence ID" value="AST57073.1"/>
    <property type="molecule type" value="Genomic_DNA"/>
</dbReference>
<evidence type="ECO:0000313" key="2">
    <source>
        <dbReference type="Proteomes" id="UP000214975"/>
    </source>
</evidence>
<proteinExistence type="predicted"/>
<gene>
    <name evidence="1" type="ORF">Thert_00947</name>
</gene>
<name>A0A223HX59_THETR</name>
<sequence>MEKQKGNIILKGKYKPEYKEKLLDLAKFFSDNGFVPTEHALNEILGKTASGRLPDDKQMLLDVLQNGENYIEPNGNIVRYKNGISAYIDREHGWIITITPRKRIVKEWRRINE</sequence>
<dbReference type="RefSeq" id="WP_094397019.1">
    <property type="nucleotide sequence ID" value="NZ_CP016893.1"/>
</dbReference>
<evidence type="ECO:0000313" key="1">
    <source>
        <dbReference type="EMBL" id="AST57073.1"/>
    </source>
</evidence>
<protein>
    <submittedName>
        <fullName evidence="1">Transcription-repair coupling factor</fullName>
    </submittedName>
</protein>
<organism evidence="1 2">
    <name type="scientific">Thermoanaerobacterium thermosaccharolyticum</name>
    <name type="common">Clostridium thermosaccharolyticum</name>
    <dbReference type="NCBI Taxonomy" id="1517"/>
    <lineage>
        <taxon>Bacteria</taxon>
        <taxon>Bacillati</taxon>
        <taxon>Bacillota</taxon>
        <taxon>Clostridia</taxon>
        <taxon>Thermoanaerobacterales</taxon>
        <taxon>Thermoanaerobacteraceae</taxon>
        <taxon>Thermoanaerobacterium</taxon>
    </lineage>
</organism>